<dbReference type="InterPro" id="IPR002020">
    <property type="entry name" value="Citrate_synthase"/>
</dbReference>
<evidence type="ECO:0000313" key="7">
    <source>
        <dbReference type="Proteomes" id="UP000182983"/>
    </source>
</evidence>
<protein>
    <recommendedName>
        <fullName evidence="3">citrate synthase (unknown stereospecificity)</fullName>
        <ecNumber evidence="3">2.3.3.16</ecNumber>
    </recommendedName>
</protein>
<name>A0A1H6JIM6_MAGFU</name>
<dbReference type="AlphaFoldDB" id="A0A1H6JIM6"/>
<comment type="pathway">
    <text evidence="1">Carbohydrate metabolism; tricarboxylic acid cycle; isocitrate from oxaloacetate: step 1/2.</text>
</comment>
<dbReference type="OrthoDB" id="9800864at2"/>
<dbReference type="Gene3D" id="1.10.230.10">
    <property type="entry name" value="Cytochrome P450-Terp, domain 2"/>
    <property type="match status" value="1"/>
</dbReference>
<dbReference type="RefSeq" id="WP_074770129.1">
    <property type="nucleotide sequence ID" value="NZ_FNWO01000015.1"/>
</dbReference>
<dbReference type="EMBL" id="FNWO01000015">
    <property type="protein sequence ID" value="SEH58986.1"/>
    <property type="molecule type" value="Genomic_DNA"/>
</dbReference>
<reference evidence="7" key="1">
    <citation type="submission" date="2016-10" db="EMBL/GenBank/DDBJ databases">
        <authorList>
            <person name="Varghese N."/>
            <person name="Submissions S."/>
        </authorList>
    </citation>
    <scope>NUCLEOTIDE SEQUENCE [LARGE SCALE GENOMIC DNA]</scope>
    <source>
        <strain evidence="7">DSM 13234</strain>
    </source>
</reference>
<dbReference type="SUPFAM" id="SSF48256">
    <property type="entry name" value="Citrate synthase"/>
    <property type="match status" value="1"/>
</dbReference>
<gene>
    <name evidence="6" type="ORF">SAMN04244559_03077</name>
</gene>
<organism evidence="6 7">
    <name type="scientific">Magnetospirillum fulvum</name>
    <name type="common">Rhodospirillum fulvum</name>
    <dbReference type="NCBI Taxonomy" id="1082"/>
    <lineage>
        <taxon>Bacteria</taxon>
        <taxon>Pseudomonadati</taxon>
        <taxon>Pseudomonadota</taxon>
        <taxon>Alphaproteobacteria</taxon>
        <taxon>Rhodospirillales</taxon>
        <taxon>Rhodospirillaceae</taxon>
        <taxon>Magnetospirillum</taxon>
    </lineage>
</organism>
<dbReference type="Pfam" id="PF00285">
    <property type="entry name" value="Citrate_synt"/>
    <property type="match status" value="1"/>
</dbReference>
<evidence type="ECO:0000256" key="2">
    <source>
        <dbReference type="ARBA" id="ARBA00010566"/>
    </source>
</evidence>
<evidence type="ECO:0000256" key="5">
    <source>
        <dbReference type="SAM" id="MobiDB-lite"/>
    </source>
</evidence>
<dbReference type="UniPathway" id="UPA00223">
    <property type="reaction ID" value="UER00717"/>
</dbReference>
<feature type="region of interest" description="Disordered" evidence="5">
    <location>
        <begin position="1"/>
        <end position="21"/>
    </location>
</feature>
<evidence type="ECO:0000313" key="6">
    <source>
        <dbReference type="EMBL" id="SEH58986.1"/>
    </source>
</evidence>
<dbReference type="Gene3D" id="1.10.580.10">
    <property type="entry name" value="Citrate Synthase, domain 1"/>
    <property type="match status" value="1"/>
</dbReference>
<comment type="similarity">
    <text evidence="2">Belongs to the citrate synthase family.</text>
</comment>
<evidence type="ECO:0000256" key="1">
    <source>
        <dbReference type="ARBA" id="ARBA00004751"/>
    </source>
</evidence>
<sequence length="379" mass="41201">MIAQNGGGRRTAWGGGGSTAISTRGQEVKAQTYRGYPVEDLVAKCRFEEVAYLIWHGDLPDPEQGRRFMERERAVRGLSRGTRSVLDRLPDCCAPIDVLRTAISVIGGEDGEAEINEPLALRARALALMARMPTVVAYEYRRNRGLDSIPPDPDLGFVENFFWMCFGVIPSPAIAHGFETALILHAENGFSPSTFAARVVISTQSDIYGAVGAAIGASKGARQDGGAQAVMQMLLEIGDPRSAEAWVRDALARRRPVAGFGADIGCGEEPCVPIMTQVFQEVAALRHGRKWVEISEGLERTMRKEKGAFPGLEFPTGPTYYLMGFDVPMFISLIAMGRIVGWIAHIIEQIDEDGFIRPLVAYHGPALRAVPGSVIDRAG</sequence>
<dbReference type="PANTHER" id="PTHR11739">
    <property type="entry name" value="CITRATE SYNTHASE"/>
    <property type="match status" value="1"/>
</dbReference>
<dbReference type="Proteomes" id="UP000182983">
    <property type="component" value="Unassembled WGS sequence"/>
</dbReference>
<keyword evidence="7" id="KW-1185">Reference proteome</keyword>
<dbReference type="EC" id="2.3.3.16" evidence="3"/>
<keyword evidence="4" id="KW-0808">Transferase</keyword>
<evidence type="ECO:0000256" key="3">
    <source>
        <dbReference type="ARBA" id="ARBA00012972"/>
    </source>
</evidence>
<dbReference type="GO" id="GO:0005829">
    <property type="term" value="C:cytosol"/>
    <property type="evidence" value="ECO:0007669"/>
    <property type="project" value="TreeGrafter"/>
</dbReference>
<dbReference type="GO" id="GO:0006099">
    <property type="term" value="P:tricarboxylic acid cycle"/>
    <property type="evidence" value="ECO:0007669"/>
    <property type="project" value="UniProtKB-UniPathway"/>
</dbReference>
<dbReference type="InterPro" id="IPR016143">
    <property type="entry name" value="Citrate_synth-like_sm_a-sub"/>
</dbReference>
<accession>A0A1H6JIM6</accession>
<evidence type="ECO:0000256" key="4">
    <source>
        <dbReference type="ARBA" id="ARBA00022679"/>
    </source>
</evidence>
<dbReference type="InterPro" id="IPR036969">
    <property type="entry name" value="Citrate_synthase_sf"/>
</dbReference>
<dbReference type="GO" id="GO:0005975">
    <property type="term" value="P:carbohydrate metabolic process"/>
    <property type="evidence" value="ECO:0007669"/>
    <property type="project" value="TreeGrafter"/>
</dbReference>
<feature type="compositionally biased region" description="Gly residues" evidence="5">
    <location>
        <begin position="1"/>
        <end position="18"/>
    </location>
</feature>
<dbReference type="InterPro" id="IPR016142">
    <property type="entry name" value="Citrate_synth-like_lrg_a-sub"/>
</dbReference>
<dbReference type="PRINTS" id="PR00143">
    <property type="entry name" value="CITRTSNTHASE"/>
</dbReference>
<proteinExistence type="inferred from homology"/>
<dbReference type="PANTHER" id="PTHR11739:SF4">
    <property type="entry name" value="CITRATE SYNTHASE, PEROXISOMAL"/>
    <property type="match status" value="1"/>
</dbReference>
<dbReference type="GO" id="GO:0036440">
    <property type="term" value="F:citrate synthase activity"/>
    <property type="evidence" value="ECO:0007669"/>
    <property type="project" value="UniProtKB-EC"/>
</dbReference>